<dbReference type="EMBL" id="HACG01009841">
    <property type="protein sequence ID" value="CEK56706.1"/>
    <property type="molecule type" value="Transcribed_RNA"/>
</dbReference>
<feature type="compositionally biased region" description="Polar residues" evidence="1">
    <location>
        <begin position="23"/>
        <end position="32"/>
    </location>
</feature>
<evidence type="ECO:0000313" key="2">
    <source>
        <dbReference type="EMBL" id="CEK56706.1"/>
    </source>
</evidence>
<proteinExistence type="predicted"/>
<feature type="region of interest" description="Disordered" evidence="1">
    <location>
        <begin position="1"/>
        <end position="40"/>
    </location>
</feature>
<sequence length="141" mass="16032">DAHSREDNSKVESSTSASLTTSPPEINRNNIEGSRKKKPHLKVIATSRNANLNSRIKCLHCNKDLIKEIHKTSHIRDSPKCWRAYSKVFSTFVDANQKQIAVSNPENKIRLNSCIFCSLKVGKRNVPHVLQNVKCRQKLEK</sequence>
<dbReference type="AlphaFoldDB" id="A0A0B6YLP1"/>
<feature type="non-terminal residue" evidence="2">
    <location>
        <position position="1"/>
    </location>
</feature>
<evidence type="ECO:0000256" key="1">
    <source>
        <dbReference type="SAM" id="MobiDB-lite"/>
    </source>
</evidence>
<name>A0A0B6YLP1_9EUPU</name>
<feature type="compositionally biased region" description="Basic and acidic residues" evidence="1">
    <location>
        <begin position="1"/>
        <end position="10"/>
    </location>
</feature>
<feature type="compositionally biased region" description="Low complexity" evidence="1">
    <location>
        <begin position="13"/>
        <end position="22"/>
    </location>
</feature>
<reference evidence="2" key="1">
    <citation type="submission" date="2014-12" db="EMBL/GenBank/DDBJ databases">
        <title>Insight into the proteome of Arion vulgaris.</title>
        <authorList>
            <person name="Aradska J."/>
            <person name="Bulat T."/>
            <person name="Smidak R."/>
            <person name="Sarate P."/>
            <person name="Gangsoo J."/>
            <person name="Sialana F."/>
            <person name="Bilban M."/>
            <person name="Lubec G."/>
        </authorList>
    </citation>
    <scope>NUCLEOTIDE SEQUENCE</scope>
    <source>
        <tissue evidence="2">Skin</tissue>
    </source>
</reference>
<accession>A0A0B6YLP1</accession>
<gene>
    <name evidence="2" type="primary">ORF28320</name>
</gene>
<organism evidence="2">
    <name type="scientific">Arion vulgaris</name>
    <dbReference type="NCBI Taxonomy" id="1028688"/>
    <lineage>
        <taxon>Eukaryota</taxon>
        <taxon>Metazoa</taxon>
        <taxon>Spiralia</taxon>
        <taxon>Lophotrochozoa</taxon>
        <taxon>Mollusca</taxon>
        <taxon>Gastropoda</taxon>
        <taxon>Heterobranchia</taxon>
        <taxon>Euthyneura</taxon>
        <taxon>Panpulmonata</taxon>
        <taxon>Eupulmonata</taxon>
        <taxon>Stylommatophora</taxon>
        <taxon>Helicina</taxon>
        <taxon>Arionoidea</taxon>
        <taxon>Arionidae</taxon>
        <taxon>Arion</taxon>
    </lineage>
</organism>
<protein>
    <submittedName>
        <fullName evidence="2">Uncharacterized protein</fullName>
    </submittedName>
</protein>
<feature type="non-terminal residue" evidence="2">
    <location>
        <position position="141"/>
    </location>
</feature>